<reference evidence="3" key="1">
    <citation type="submission" date="2016-10" db="EMBL/GenBank/DDBJ databases">
        <authorList>
            <person name="Varghese N."/>
            <person name="Submissions S."/>
        </authorList>
    </citation>
    <scope>NUCLEOTIDE SEQUENCE [LARGE SCALE GENOMIC DNA]</scope>
    <source>
        <strain evidence="3">CGMCC 4.5579</strain>
    </source>
</reference>
<feature type="transmembrane region" description="Helical" evidence="1">
    <location>
        <begin position="86"/>
        <end position="108"/>
    </location>
</feature>
<evidence type="ECO:0008006" key="4">
    <source>
        <dbReference type="Google" id="ProtNLM"/>
    </source>
</evidence>
<keyword evidence="1" id="KW-1133">Transmembrane helix</keyword>
<dbReference type="AlphaFoldDB" id="A0A1I5UPS9"/>
<protein>
    <recommendedName>
        <fullName evidence="4">Major Facilitator Superfamily protein</fullName>
    </recommendedName>
</protein>
<organism evidence="2 3">
    <name type="scientific">Amycolatopsis arida</name>
    <dbReference type="NCBI Taxonomy" id="587909"/>
    <lineage>
        <taxon>Bacteria</taxon>
        <taxon>Bacillati</taxon>
        <taxon>Actinomycetota</taxon>
        <taxon>Actinomycetes</taxon>
        <taxon>Pseudonocardiales</taxon>
        <taxon>Pseudonocardiaceae</taxon>
        <taxon>Amycolatopsis</taxon>
    </lineage>
</organism>
<keyword evidence="1" id="KW-0812">Transmembrane</keyword>
<dbReference type="Gene3D" id="1.20.1250.20">
    <property type="entry name" value="MFS general substrate transporter like domains"/>
    <property type="match status" value="1"/>
</dbReference>
<dbReference type="InterPro" id="IPR036259">
    <property type="entry name" value="MFS_trans_sf"/>
</dbReference>
<evidence type="ECO:0000313" key="2">
    <source>
        <dbReference type="EMBL" id="SFP97067.1"/>
    </source>
</evidence>
<keyword evidence="1" id="KW-0472">Membrane</keyword>
<proteinExistence type="predicted"/>
<keyword evidence="3" id="KW-1185">Reference proteome</keyword>
<name>A0A1I5UPS9_9PSEU</name>
<sequence>MGVGFLDRSRGVAPRGWSRWLIPPAALSIHVAIGQVYAWSVFKPPLEGALGLTGTQSALPFQLAIVMLGLSAAFGGTRVERNGPRWAMFVSASCFSAGFLLSALGMAAGQDCGWPCRSATASSS</sequence>
<accession>A0A1I5UPS9</accession>
<evidence type="ECO:0000256" key="1">
    <source>
        <dbReference type="SAM" id="Phobius"/>
    </source>
</evidence>
<dbReference type="EMBL" id="FOWW01000004">
    <property type="protein sequence ID" value="SFP97067.1"/>
    <property type="molecule type" value="Genomic_DNA"/>
</dbReference>
<dbReference type="STRING" id="587909.SAMN05421810_10459"/>
<gene>
    <name evidence="2" type="ORF">SAMN05421810_10459</name>
</gene>
<dbReference type="Proteomes" id="UP000198727">
    <property type="component" value="Unassembled WGS sequence"/>
</dbReference>
<feature type="transmembrane region" description="Helical" evidence="1">
    <location>
        <begin position="20"/>
        <end position="39"/>
    </location>
</feature>
<dbReference type="SUPFAM" id="SSF103473">
    <property type="entry name" value="MFS general substrate transporter"/>
    <property type="match status" value="1"/>
</dbReference>
<feature type="transmembrane region" description="Helical" evidence="1">
    <location>
        <begin position="59"/>
        <end position="79"/>
    </location>
</feature>
<evidence type="ECO:0000313" key="3">
    <source>
        <dbReference type="Proteomes" id="UP000198727"/>
    </source>
</evidence>